<reference evidence="3" key="1">
    <citation type="journal article" date="2019" name="Int. J. Syst. Evol. Microbiol.">
        <title>The Global Catalogue of Microorganisms (GCM) 10K type strain sequencing project: providing services to taxonomists for standard genome sequencing and annotation.</title>
        <authorList>
            <consortium name="The Broad Institute Genomics Platform"/>
            <consortium name="The Broad Institute Genome Sequencing Center for Infectious Disease"/>
            <person name="Wu L."/>
            <person name="Ma J."/>
        </authorList>
    </citation>
    <scope>NUCLEOTIDE SEQUENCE [LARGE SCALE GENOMIC DNA]</scope>
    <source>
        <strain evidence="3">JCM 14917</strain>
    </source>
</reference>
<dbReference type="Proteomes" id="UP001500974">
    <property type="component" value="Unassembled WGS sequence"/>
</dbReference>
<evidence type="ECO:0000256" key="1">
    <source>
        <dbReference type="SAM" id="SignalP"/>
    </source>
</evidence>
<evidence type="ECO:0000313" key="3">
    <source>
        <dbReference type="Proteomes" id="UP001500974"/>
    </source>
</evidence>
<accession>A0ABP5MTD1</accession>
<comment type="caution">
    <text evidence="2">The sequence shown here is derived from an EMBL/GenBank/DDBJ whole genome shotgun (WGS) entry which is preliminary data.</text>
</comment>
<dbReference type="RefSeq" id="WP_277358386.1">
    <property type="nucleotide sequence ID" value="NZ_BAAAON010000002.1"/>
</dbReference>
<gene>
    <name evidence="2" type="ORF">GCM10009784_22210</name>
</gene>
<proteinExistence type="predicted"/>
<feature type="chain" id="PRO_5046179804" evidence="1">
    <location>
        <begin position="28"/>
        <end position="71"/>
    </location>
</feature>
<name>A0ABP5MTD1_9MICC</name>
<dbReference type="EMBL" id="BAAAON010000002">
    <property type="protein sequence ID" value="GAA2176300.1"/>
    <property type="molecule type" value="Genomic_DNA"/>
</dbReference>
<evidence type="ECO:0000313" key="2">
    <source>
        <dbReference type="EMBL" id="GAA2176300.1"/>
    </source>
</evidence>
<keyword evidence="3" id="KW-1185">Reference proteome</keyword>
<organism evidence="2 3">
    <name type="scientific">Arthrobacter parietis</name>
    <dbReference type="NCBI Taxonomy" id="271434"/>
    <lineage>
        <taxon>Bacteria</taxon>
        <taxon>Bacillati</taxon>
        <taxon>Actinomycetota</taxon>
        <taxon>Actinomycetes</taxon>
        <taxon>Micrococcales</taxon>
        <taxon>Micrococcaceae</taxon>
        <taxon>Arthrobacter</taxon>
    </lineage>
</organism>
<feature type="signal peptide" evidence="1">
    <location>
        <begin position="1"/>
        <end position="27"/>
    </location>
</feature>
<protein>
    <submittedName>
        <fullName evidence="2">Uncharacterized protein</fullName>
    </submittedName>
</protein>
<sequence length="71" mass="7195">MKKFIRALFGLVSLCTLMLMAAMPANAKYMICGDGTTVSGSESVQCGGGGWGGAQGGIGDVCSRACSEQLT</sequence>
<keyword evidence="1" id="KW-0732">Signal</keyword>